<reference evidence="8" key="1">
    <citation type="submission" date="2022-10" db="EMBL/GenBank/DDBJ databases">
        <title>Catenovulum adriacola sp. nov. isolated in the Harbour of Susak.</title>
        <authorList>
            <person name="Schoch T."/>
            <person name="Reich S.J."/>
            <person name="Stoeferle S."/>
            <person name="Flaiz M."/>
            <person name="Kazda M."/>
            <person name="Riedel C.U."/>
            <person name="Duerre P."/>
        </authorList>
    </citation>
    <scope>NUCLEOTIDE SEQUENCE</scope>
    <source>
        <strain evidence="8">TS8</strain>
        <plasmid evidence="8">pCadTS8_1</plasmid>
    </source>
</reference>
<dbReference type="Proteomes" id="UP001163726">
    <property type="component" value="Plasmid pCadTS8_1"/>
</dbReference>
<proteinExistence type="inferred from homology"/>
<keyword evidence="6" id="KW-0106">Calcium</keyword>
<evidence type="ECO:0000256" key="6">
    <source>
        <dbReference type="ARBA" id="ARBA00022837"/>
    </source>
</evidence>
<keyword evidence="4" id="KW-0732">Signal</keyword>
<evidence type="ECO:0000313" key="8">
    <source>
        <dbReference type="EMBL" id="WAJ71747.1"/>
    </source>
</evidence>
<dbReference type="InterPro" id="IPR035874">
    <property type="entry name" value="IDS"/>
</dbReference>
<feature type="domain" description="Sulfatase N-terminal" evidence="7">
    <location>
        <begin position="43"/>
        <end position="450"/>
    </location>
</feature>
<dbReference type="EMBL" id="CP109966">
    <property type="protein sequence ID" value="WAJ71747.1"/>
    <property type="molecule type" value="Genomic_DNA"/>
</dbReference>
<comment type="cofactor">
    <cofactor evidence="1">
        <name>Ca(2+)</name>
        <dbReference type="ChEBI" id="CHEBI:29108"/>
    </cofactor>
</comment>
<evidence type="ECO:0000256" key="1">
    <source>
        <dbReference type="ARBA" id="ARBA00001913"/>
    </source>
</evidence>
<sequence length="549" mass="62672">MFTLYKKNIWLILYSLTLGLIFSNSSWAELTKINRNLAQAAKPNFIFIAVDDLNIYNSVLGDKAGSFLKKVYPDDDVRKSVVGRLTPNLAKLAEQSSVFTKAYSASPLCGPSRTALLTGIPTHISGYYQHDKHFRYYDTLAYTVTLPQYLKKNGYYTAGIGKVFHKGRSEVDKGLHNDWADSEYSWSAWVDRYSGTGTMLGTIRNKKEVISKYWADENGKAPKFSRFGTTSVPTEASNDYVNAKYIADLIVKGQIAVEDINNKIHQLTRPKDQPFFLAAGIFAPHLPWVVEKKYFDLFPQSEMAINRDLYKWVQQDLQDLSKTGKKQASDTKFTRLISHGKMLEKEGDIHAWRAAFQAYLATIAYADRVLGILVDAIKHNPAKNNTVVVLWSDHGYHHGDKNWIAKTSLWEASNQANFMILDPRQPNKLAQISAPVSLQDIYPTIVSMANLKRPKHIHGYDLTPLLNNPELNNAWDKPVLNTYNPNNHALRTRNYRYIRFKNGDQELYDLRSDPMELNNLATNLDNQSLLKLFSKKLDKQLKLLPKDYF</sequence>
<dbReference type="CDD" id="cd16030">
    <property type="entry name" value="iduronate-2-sulfatase"/>
    <property type="match status" value="1"/>
</dbReference>
<dbReference type="Gene3D" id="3.40.720.10">
    <property type="entry name" value="Alkaline Phosphatase, subunit A"/>
    <property type="match status" value="1"/>
</dbReference>
<comment type="similarity">
    <text evidence="2">Belongs to the sulfatase family.</text>
</comment>
<name>A0ABY7AR52_9ALTE</name>
<evidence type="ECO:0000259" key="7">
    <source>
        <dbReference type="Pfam" id="PF00884"/>
    </source>
</evidence>
<dbReference type="Pfam" id="PF00884">
    <property type="entry name" value="Sulfatase"/>
    <property type="match status" value="1"/>
</dbReference>
<dbReference type="PANTHER" id="PTHR45953:SF1">
    <property type="entry name" value="IDURONATE 2-SULFATASE"/>
    <property type="match status" value="1"/>
</dbReference>
<dbReference type="InterPro" id="IPR017850">
    <property type="entry name" value="Alkaline_phosphatase_core_sf"/>
</dbReference>
<dbReference type="InterPro" id="IPR024607">
    <property type="entry name" value="Sulfatase_CS"/>
</dbReference>
<keyword evidence="9" id="KW-1185">Reference proteome</keyword>
<dbReference type="RefSeq" id="WP_268076444.1">
    <property type="nucleotide sequence ID" value="NZ_CP109966.1"/>
</dbReference>
<keyword evidence="3" id="KW-0479">Metal-binding</keyword>
<accession>A0ABY7AR52</accession>
<evidence type="ECO:0000256" key="4">
    <source>
        <dbReference type="ARBA" id="ARBA00022729"/>
    </source>
</evidence>
<dbReference type="PROSITE" id="PS00149">
    <property type="entry name" value="SULFATASE_2"/>
    <property type="match status" value="1"/>
</dbReference>
<evidence type="ECO:0000256" key="5">
    <source>
        <dbReference type="ARBA" id="ARBA00022801"/>
    </source>
</evidence>
<evidence type="ECO:0000256" key="3">
    <source>
        <dbReference type="ARBA" id="ARBA00022723"/>
    </source>
</evidence>
<keyword evidence="8" id="KW-0614">Plasmid</keyword>
<keyword evidence="5" id="KW-0378">Hydrolase</keyword>
<geneLocation type="plasmid" evidence="8 9">
    <name>pCadTS8_1</name>
</geneLocation>
<gene>
    <name evidence="8" type="ORF">OLW01_15520</name>
</gene>
<organism evidence="8 9">
    <name type="scientific">Catenovulum adriaticum</name>
    <dbReference type="NCBI Taxonomy" id="2984846"/>
    <lineage>
        <taxon>Bacteria</taxon>
        <taxon>Pseudomonadati</taxon>
        <taxon>Pseudomonadota</taxon>
        <taxon>Gammaproteobacteria</taxon>
        <taxon>Alteromonadales</taxon>
        <taxon>Alteromonadaceae</taxon>
        <taxon>Catenovulum</taxon>
    </lineage>
</organism>
<dbReference type="SUPFAM" id="SSF53649">
    <property type="entry name" value="Alkaline phosphatase-like"/>
    <property type="match status" value="1"/>
</dbReference>
<dbReference type="InterPro" id="IPR000917">
    <property type="entry name" value="Sulfatase_N"/>
</dbReference>
<protein>
    <submittedName>
        <fullName evidence="8">Sulfatase</fullName>
    </submittedName>
</protein>
<evidence type="ECO:0000313" key="9">
    <source>
        <dbReference type="Proteomes" id="UP001163726"/>
    </source>
</evidence>
<evidence type="ECO:0000256" key="2">
    <source>
        <dbReference type="ARBA" id="ARBA00008779"/>
    </source>
</evidence>
<dbReference type="PROSITE" id="PS00523">
    <property type="entry name" value="SULFATASE_1"/>
    <property type="match status" value="1"/>
</dbReference>
<dbReference type="PANTHER" id="PTHR45953">
    <property type="entry name" value="IDURONATE 2-SULFATASE"/>
    <property type="match status" value="1"/>
</dbReference>